<evidence type="ECO:0000313" key="1">
    <source>
        <dbReference type="EMBL" id="ASA20238.1"/>
    </source>
</evidence>
<dbReference type="Proteomes" id="UP000249890">
    <property type="component" value="Chromosome"/>
</dbReference>
<sequence>MSKFQNNERLPDHRMNEKDKAEFAEALAFRYVQLTLLANSANHARYWVDQTTAQSAEELERLSKILSDLPEDIQELVNESIRLHQQ</sequence>
<evidence type="ECO:0000313" key="2">
    <source>
        <dbReference type="Proteomes" id="UP000249890"/>
    </source>
</evidence>
<organism evidence="1 2">
    <name type="scientific">Paenibacillus donghaensis</name>
    <dbReference type="NCBI Taxonomy" id="414771"/>
    <lineage>
        <taxon>Bacteria</taxon>
        <taxon>Bacillati</taxon>
        <taxon>Bacillota</taxon>
        <taxon>Bacilli</taxon>
        <taxon>Bacillales</taxon>
        <taxon>Paenibacillaceae</taxon>
        <taxon>Paenibacillus</taxon>
    </lineage>
</organism>
<proteinExistence type="predicted"/>
<dbReference type="RefSeq" id="WP_087914260.1">
    <property type="nucleotide sequence ID" value="NZ_CP021780.1"/>
</dbReference>
<accession>A0A2Z2KNB9</accession>
<gene>
    <name evidence="1" type="ORF">B9T62_05140</name>
</gene>
<keyword evidence="2" id="KW-1185">Reference proteome</keyword>
<dbReference type="KEGG" id="pdh:B9T62_05140"/>
<name>A0A2Z2KNB9_9BACL</name>
<dbReference type="EMBL" id="CP021780">
    <property type="protein sequence ID" value="ASA20238.1"/>
    <property type="molecule type" value="Genomic_DNA"/>
</dbReference>
<protein>
    <submittedName>
        <fullName evidence="1">Uncharacterized protein</fullName>
    </submittedName>
</protein>
<reference evidence="1 2" key="1">
    <citation type="submission" date="2017-06" db="EMBL/GenBank/DDBJ databases">
        <title>Complete genome sequence of Paenibacillus donghaensis KCTC 13049T isolated from East Sea sediment, South Korea.</title>
        <authorList>
            <person name="Jung B.K."/>
            <person name="Hong S.-J."/>
            <person name="Shin J.-H."/>
        </authorList>
    </citation>
    <scope>NUCLEOTIDE SEQUENCE [LARGE SCALE GENOMIC DNA]</scope>
    <source>
        <strain evidence="1 2">KCTC 13049</strain>
    </source>
</reference>
<dbReference type="AlphaFoldDB" id="A0A2Z2KNB9"/>